<feature type="domain" description="Flagellar motor switch protein FliG N-terminal" evidence="13">
    <location>
        <begin position="15"/>
        <end position="107"/>
    </location>
</feature>
<dbReference type="GO" id="GO:0005886">
    <property type="term" value="C:plasma membrane"/>
    <property type="evidence" value="ECO:0007669"/>
    <property type="project" value="UniProtKB-SubCell"/>
</dbReference>
<evidence type="ECO:0000259" key="12">
    <source>
        <dbReference type="Pfam" id="PF14841"/>
    </source>
</evidence>
<keyword evidence="7" id="KW-0283">Flagellar rotation</keyword>
<sequence length="343" mass="37404">MSAQNGQFSPGQPVKLTQAQKAAAVLVAMGKPSAARLLKFFKLDELKILIEAARRLRTVPQAELEKVIQEFEDEFTEGVGLLDSADRIDMLLSDSLPPEEINLLMGKENTQEIDGGDVWRELEKLEPARLAKILEQEHPQTVAAILSAMAPQAASRVVVTLDRALRGEVMRRLASLGQIPPAARRLIERRITEILRTEAKGGSDSEGQARVATLLNELDKETANELIRDLESAGAEDVDAIRARLFTFDDVVHLSQKARVTLLDGLSTDLVTLALRDASPEVKEAVLSALGTRSRRMIESELSMPADGVPADEVASARRRIAATALQLAQEGKLELPSTRQAA</sequence>
<evidence type="ECO:0000256" key="1">
    <source>
        <dbReference type="ARBA" id="ARBA00004117"/>
    </source>
</evidence>
<feature type="domain" description="Flagellar motor switch protein FliG C-terminal" evidence="11">
    <location>
        <begin position="230"/>
        <end position="336"/>
    </location>
</feature>
<evidence type="ECO:0000259" key="13">
    <source>
        <dbReference type="Pfam" id="PF14842"/>
    </source>
</evidence>
<dbReference type="GO" id="GO:0009425">
    <property type="term" value="C:bacterial-type flagellum basal body"/>
    <property type="evidence" value="ECO:0007669"/>
    <property type="project" value="UniProtKB-SubCell"/>
</dbReference>
<comment type="similarity">
    <text evidence="3">Belongs to the FliG family.</text>
</comment>
<keyword evidence="8" id="KW-0472">Membrane</keyword>
<comment type="caution">
    <text evidence="14">The sequence shown here is derived from an EMBL/GenBank/DDBJ whole genome shotgun (WGS) entry which is preliminary data.</text>
</comment>
<evidence type="ECO:0000313" key="15">
    <source>
        <dbReference type="Proteomes" id="UP001149009"/>
    </source>
</evidence>
<evidence type="ECO:0000256" key="7">
    <source>
        <dbReference type="ARBA" id="ARBA00022779"/>
    </source>
</evidence>
<keyword evidence="9" id="KW-0975">Bacterial flagellum</keyword>
<organism evidence="14 15">
    <name type="scientific">Chelativorans petroleitrophicus</name>
    <dbReference type="NCBI Taxonomy" id="2975484"/>
    <lineage>
        <taxon>Bacteria</taxon>
        <taxon>Pseudomonadati</taxon>
        <taxon>Pseudomonadota</taxon>
        <taxon>Alphaproteobacteria</taxon>
        <taxon>Hyphomicrobiales</taxon>
        <taxon>Phyllobacteriaceae</taxon>
        <taxon>Chelativorans</taxon>
    </lineage>
</organism>
<evidence type="ECO:0000256" key="9">
    <source>
        <dbReference type="ARBA" id="ARBA00023143"/>
    </source>
</evidence>
<name>A0A9X2X6B9_9HYPH</name>
<evidence type="ECO:0000256" key="6">
    <source>
        <dbReference type="ARBA" id="ARBA00022500"/>
    </source>
</evidence>
<dbReference type="InterPro" id="IPR023087">
    <property type="entry name" value="Flg_Motor_Flig_C"/>
</dbReference>
<protein>
    <recommendedName>
        <fullName evidence="4">Flagellar motor switch protein FliG</fullName>
    </recommendedName>
</protein>
<dbReference type="PANTHER" id="PTHR30534:SF0">
    <property type="entry name" value="FLAGELLAR MOTOR SWITCH PROTEIN FLIG"/>
    <property type="match status" value="1"/>
</dbReference>
<dbReference type="GO" id="GO:0071973">
    <property type="term" value="P:bacterial-type flagellum-dependent cell motility"/>
    <property type="evidence" value="ECO:0007669"/>
    <property type="project" value="InterPro"/>
</dbReference>
<dbReference type="InterPro" id="IPR000090">
    <property type="entry name" value="Flg_Motor_Flig"/>
</dbReference>
<gene>
    <name evidence="14" type="ORF">NYR54_03095</name>
</gene>
<comment type="subcellular location">
    <subcellularLocation>
        <location evidence="1">Bacterial flagellum basal body</location>
    </subcellularLocation>
    <subcellularLocation>
        <location evidence="2">Cell membrane</location>
        <topology evidence="2">Peripheral membrane protein</topology>
        <orientation evidence="2">Cytoplasmic side</orientation>
    </subcellularLocation>
</comment>
<dbReference type="GO" id="GO:0003774">
    <property type="term" value="F:cytoskeletal motor activity"/>
    <property type="evidence" value="ECO:0007669"/>
    <property type="project" value="InterPro"/>
</dbReference>
<dbReference type="GO" id="GO:0006935">
    <property type="term" value="P:chemotaxis"/>
    <property type="evidence" value="ECO:0007669"/>
    <property type="project" value="UniProtKB-KW"/>
</dbReference>
<dbReference type="PRINTS" id="PR00954">
    <property type="entry name" value="FLGMOTORFLIG"/>
</dbReference>
<dbReference type="SUPFAM" id="SSF48029">
    <property type="entry name" value="FliG"/>
    <property type="match status" value="2"/>
</dbReference>
<evidence type="ECO:0000256" key="10">
    <source>
        <dbReference type="ARBA" id="ARBA00025598"/>
    </source>
</evidence>
<dbReference type="InterPro" id="IPR028263">
    <property type="entry name" value="FliG_N"/>
</dbReference>
<dbReference type="PANTHER" id="PTHR30534">
    <property type="entry name" value="FLAGELLAR MOTOR SWITCH PROTEIN FLIG"/>
    <property type="match status" value="1"/>
</dbReference>
<dbReference type="Gene3D" id="1.10.220.30">
    <property type="match status" value="3"/>
</dbReference>
<dbReference type="InterPro" id="IPR032779">
    <property type="entry name" value="FliG_M"/>
</dbReference>
<evidence type="ECO:0000256" key="8">
    <source>
        <dbReference type="ARBA" id="ARBA00023136"/>
    </source>
</evidence>
<dbReference type="AlphaFoldDB" id="A0A9X2X6B9"/>
<evidence type="ECO:0000259" key="11">
    <source>
        <dbReference type="Pfam" id="PF01706"/>
    </source>
</evidence>
<reference evidence="14" key="1">
    <citation type="submission" date="2022-08" db="EMBL/GenBank/DDBJ databases">
        <title>Chelativorans sichuanense sp. nov., a paraffin oil-degrading bacterium isolated from a mixture of oil-based drill cuttings and paddy soil.</title>
        <authorList>
            <person name="Yu J."/>
            <person name="Liu H."/>
            <person name="Chen Q."/>
        </authorList>
    </citation>
    <scope>NUCLEOTIDE SEQUENCE</scope>
    <source>
        <strain evidence="14">SCAU 2101</strain>
    </source>
</reference>
<dbReference type="RefSeq" id="WP_261513993.1">
    <property type="nucleotide sequence ID" value="NZ_JAODNV010000004.1"/>
</dbReference>
<evidence type="ECO:0000256" key="5">
    <source>
        <dbReference type="ARBA" id="ARBA00022475"/>
    </source>
</evidence>
<proteinExistence type="inferred from homology"/>
<keyword evidence="14" id="KW-0966">Cell projection</keyword>
<keyword evidence="5" id="KW-1003">Cell membrane</keyword>
<evidence type="ECO:0000256" key="2">
    <source>
        <dbReference type="ARBA" id="ARBA00004413"/>
    </source>
</evidence>
<dbReference type="InterPro" id="IPR011002">
    <property type="entry name" value="FliG_a-hlx"/>
</dbReference>
<keyword evidence="6" id="KW-0145">Chemotaxis</keyword>
<dbReference type="Pfam" id="PF01706">
    <property type="entry name" value="FliG_C"/>
    <property type="match status" value="1"/>
</dbReference>
<dbReference type="Pfam" id="PF14841">
    <property type="entry name" value="FliG_M"/>
    <property type="match status" value="1"/>
</dbReference>
<dbReference type="Pfam" id="PF14842">
    <property type="entry name" value="FliG_N"/>
    <property type="match status" value="1"/>
</dbReference>
<evidence type="ECO:0000313" key="14">
    <source>
        <dbReference type="EMBL" id="MCT8989289.1"/>
    </source>
</evidence>
<comment type="function">
    <text evidence="10">FliG is one of three proteins (FliG, FliN, FliM) that forms the rotor-mounted switch complex (C ring), located at the base of the basal body. This complex interacts with the CheY and CheZ chemotaxis proteins, in addition to contacting components of the motor that determine the direction of flagellar rotation.</text>
</comment>
<dbReference type="Proteomes" id="UP001149009">
    <property type="component" value="Unassembled WGS sequence"/>
</dbReference>
<keyword evidence="14" id="KW-0282">Flagellum</keyword>
<keyword evidence="14" id="KW-0969">Cilium</keyword>
<feature type="domain" description="Flagellar motor switch protein FliG middle" evidence="12">
    <location>
        <begin position="127"/>
        <end position="197"/>
    </location>
</feature>
<evidence type="ECO:0000256" key="4">
    <source>
        <dbReference type="ARBA" id="ARBA00021870"/>
    </source>
</evidence>
<evidence type="ECO:0000256" key="3">
    <source>
        <dbReference type="ARBA" id="ARBA00010299"/>
    </source>
</evidence>
<keyword evidence="15" id="KW-1185">Reference proteome</keyword>
<dbReference type="EMBL" id="JAODNV010000004">
    <property type="protein sequence ID" value="MCT8989289.1"/>
    <property type="molecule type" value="Genomic_DNA"/>
</dbReference>
<accession>A0A9X2X6B9</accession>